<keyword evidence="3" id="KW-1185">Reference proteome</keyword>
<dbReference type="AlphaFoldDB" id="A0AAD5SBV3"/>
<comment type="caution">
    <text evidence="2">The sequence shown here is derived from an EMBL/GenBank/DDBJ whole genome shotgun (WGS) entry which is preliminary data.</text>
</comment>
<name>A0AAD5SBV3_9FUNG</name>
<feature type="signal peptide" evidence="1">
    <location>
        <begin position="1"/>
        <end position="23"/>
    </location>
</feature>
<reference evidence="2" key="1">
    <citation type="submission" date="2020-05" db="EMBL/GenBank/DDBJ databases">
        <title>Phylogenomic resolution of chytrid fungi.</title>
        <authorList>
            <person name="Stajich J.E."/>
            <person name="Amses K."/>
            <person name="Simmons R."/>
            <person name="Seto K."/>
            <person name="Myers J."/>
            <person name="Bonds A."/>
            <person name="Quandt C.A."/>
            <person name="Barry K."/>
            <person name="Liu P."/>
            <person name="Grigoriev I."/>
            <person name="Longcore J.E."/>
            <person name="James T.Y."/>
        </authorList>
    </citation>
    <scope>NUCLEOTIDE SEQUENCE</scope>
    <source>
        <strain evidence="2">JEL0318</strain>
    </source>
</reference>
<dbReference type="Proteomes" id="UP001212841">
    <property type="component" value="Unassembled WGS sequence"/>
</dbReference>
<keyword evidence="1" id="KW-0732">Signal</keyword>
<gene>
    <name evidence="2" type="ORF">HK097_008994</name>
</gene>
<protein>
    <submittedName>
        <fullName evidence="2">Uncharacterized protein</fullName>
    </submittedName>
</protein>
<evidence type="ECO:0000313" key="3">
    <source>
        <dbReference type="Proteomes" id="UP001212841"/>
    </source>
</evidence>
<sequence>MNRGHFGFFVNPALAAALQNAYAQPVVFLPPAQGPLIDLRVGGHSYALGRNVWDEDDTQDKLMKSLANMQGLGFEGEAASFQLPVECPMVPGDVRPDSVNVFMALDPQIVENTLREWTYNEDGDGRITDPKTDAIFLDLEQSGRAASNYNGDPALLQVGIPRPGGRKLDVVFVHLMHLETIPQRSLESLPIRE</sequence>
<feature type="chain" id="PRO_5041904185" evidence="1">
    <location>
        <begin position="24"/>
        <end position="193"/>
    </location>
</feature>
<evidence type="ECO:0000313" key="2">
    <source>
        <dbReference type="EMBL" id="KAJ3050028.1"/>
    </source>
</evidence>
<proteinExistence type="predicted"/>
<organism evidence="2 3">
    <name type="scientific">Rhizophlyctis rosea</name>
    <dbReference type="NCBI Taxonomy" id="64517"/>
    <lineage>
        <taxon>Eukaryota</taxon>
        <taxon>Fungi</taxon>
        <taxon>Fungi incertae sedis</taxon>
        <taxon>Chytridiomycota</taxon>
        <taxon>Chytridiomycota incertae sedis</taxon>
        <taxon>Chytridiomycetes</taxon>
        <taxon>Rhizophlyctidales</taxon>
        <taxon>Rhizophlyctidaceae</taxon>
        <taxon>Rhizophlyctis</taxon>
    </lineage>
</organism>
<accession>A0AAD5SBV3</accession>
<dbReference type="EMBL" id="JADGJD010000563">
    <property type="protein sequence ID" value="KAJ3050028.1"/>
    <property type="molecule type" value="Genomic_DNA"/>
</dbReference>
<evidence type="ECO:0000256" key="1">
    <source>
        <dbReference type="SAM" id="SignalP"/>
    </source>
</evidence>